<keyword evidence="4" id="KW-1185">Reference proteome</keyword>
<organism evidence="3 4">
    <name type="scientific">Pelagomonas calceolata</name>
    <dbReference type="NCBI Taxonomy" id="35677"/>
    <lineage>
        <taxon>Eukaryota</taxon>
        <taxon>Sar</taxon>
        <taxon>Stramenopiles</taxon>
        <taxon>Ochrophyta</taxon>
        <taxon>Pelagophyceae</taxon>
        <taxon>Pelagomonadales</taxon>
        <taxon>Pelagomonadaceae</taxon>
        <taxon>Pelagomonas</taxon>
    </lineage>
</organism>
<reference evidence="3" key="1">
    <citation type="submission" date="2021-11" db="EMBL/GenBank/DDBJ databases">
        <authorList>
            <consortium name="Genoscope - CEA"/>
            <person name="William W."/>
        </authorList>
    </citation>
    <scope>NUCLEOTIDE SEQUENCE</scope>
</reference>
<name>A0A8J2X0S6_9STRA</name>
<sequence>TLERLGIYERALPPLRPGSGSTTLSLLRGDGRRRLLLERRHRREVVARVDALPEDRVLVDVRVDVVAEDVLDAREALPQEGRQRDELAPQLQAVVHLQQDVADVPEALLEHVPLQRRDGGRGRHAAVLGDLEHRPVEVRVRRQAQRVPVAGEGLRHAVEPRLRRRDDLLPLGPVLLPGGVLLDPRALRERRRALAARVAVHDVQERGEERDLHRLRAGVLGGLLEVEAVLHELAHEVGQGVGEGHALRQVVAQLPHAAQLRPDVGVLVRLGVADPEVQLLERGERLRHRRVRLRRGPPRARRVLRERGRAQPLEHGPVRRRAQGVRRARVGQRERQGHGREVRRLADDARHRADHEPPDARPGHAQVDEVALRVEAPPARAAGHLLREQRREEAALVAAEHHGPEGHVHAVREAHVREHDGQLALLRQALHDAPVHGEGRVLDVDREAAPQRPHEDVRRLELLAALRVALELEQDVVDLLGREPRRRRRQHELGVRRRDVDEGVAAVVEAVARRLLGLLLVARRVLLALLGLALLLVGLGLQLRRVLGVPGVLRLLELDEQALEERQAAERVQVERERGEQQLRPHLRRDVQDGEPARRRGGVRALGRAQVVRHERVEEGRQRVGVPRRLVVEPLLEGALVGLGAVERDAAPRGRRGLERVGLGVVARRAARPLLDGGERLVARRLLPLRRLAEERRRLEAGRPVVGLGEGLVQALGVGRRHGEGELLVAEELGHLERRAGVQRGELAARVEDQVLHVDEAARVLHELHGVARRRVVAHALPPVPELGRVADRRGERQRRARDVAHEALQRRALVAVERVHLVEDRVVEVEAAVELGVVPARRRALLADLAPDLDERALQRERRADDDARPVLGRPVGQLVRGQGHARRPLQELLEHGGDLPHEGLRGHHEQHALVRDARVRRDDRLARRRRRAHDGGLAVVDVPQHLLLPRVEAPALEEARERRQPVVHARELKFRQLQLLAQLLRRAHLLPELVDQRGRGRRRLRLLLVVLAALLLVLVLALLRRLAAVAGVAVAERLVVQRVRLDGPQHVQHGGLVVVRELGLEDHQQLPQLAEGRRELRRHQDAAQLLAPLVVLGRVLELLEVRAHVLLLLLELVLGDHLLLLRRLLGLGGLLAPALLRGDGVRLGLGGLLGHALLLLLPHDAGVEGRVRGEVAQHDRHARLRLLLRLAPVDPGPDRLLRVRLPVHVDGPRGHVGVRLARLLRGGRGAGRGRRLLR</sequence>
<feature type="transmembrane region" description="Helical" evidence="2">
    <location>
        <begin position="515"/>
        <end position="537"/>
    </location>
</feature>
<feature type="non-terminal residue" evidence="3">
    <location>
        <position position="1240"/>
    </location>
</feature>
<dbReference type="EMBL" id="CAKKNE010000004">
    <property type="protein sequence ID" value="CAH0375399.1"/>
    <property type="molecule type" value="Genomic_DNA"/>
</dbReference>
<feature type="region of interest" description="Disordered" evidence="1">
    <location>
        <begin position="574"/>
        <end position="597"/>
    </location>
</feature>
<feature type="region of interest" description="Disordered" evidence="1">
    <location>
        <begin position="297"/>
        <end position="365"/>
    </location>
</feature>
<keyword evidence="2" id="KW-1133">Transmembrane helix</keyword>
<keyword evidence="2" id="KW-0472">Membrane</keyword>
<evidence type="ECO:0000256" key="2">
    <source>
        <dbReference type="SAM" id="Phobius"/>
    </source>
</evidence>
<protein>
    <submittedName>
        <fullName evidence="3">Uncharacterized protein</fullName>
    </submittedName>
</protein>
<evidence type="ECO:0000256" key="1">
    <source>
        <dbReference type="SAM" id="MobiDB-lite"/>
    </source>
</evidence>
<keyword evidence="2" id="KW-0812">Transmembrane</keyword>
<feature type="compositionally biased region" description="Basic residues" evidence="1">
    <location>
        <begin position="318"/>
        <end position="330"/>
    </location>
</feature>
<evidence type="ECO:0000313" key="4">
    <source>
        <dbReference type="Proteomes" id="UP000789595"/>
    </source>
</evidence>
<proteinExistence type="predicted"/>
<comment type="caution">
    <text evidence="3">The sequence shown here is derived from an EMBL/GenBank/DDBJ whole genome shotgun (WGS) entry which is preliminary data.</text>
</comment>
<feature type="compositionally biased region" description="Basic and acidic residues" evidence="1">
    <location>
        <begin position="331"/>
        <end position="365"/>
    </location>
</feature>
<feature type="non-terminal residue" evidence="3">
    <location>
        <position position="1"/>
    </location>
</feature>
<accession>A0A8J2X0S6</accession>
<dbReference type="AlphaFoldDB" id="A0A8J2X0S6"/>
<evidence type="ECO:0000313" key="3">
    <source>
        <dbReference type="EMBL" id="CAH0375399.1"/>
    </source>
</evidence>
<gene>
    <name evidence="3" type="ORF">PECAL_4P27320</name>
</gene>
<feature type="transmembrane region" description="Helical" evidence="2">
    <location>
        <begin position="1008"/>
        <end position="1025"/>
    </location>
</feature>
<dbReference type="Proteomes" id="UP000789595">
    <property type="component" value="Unassembled WGS sequence"/>
</dbReference>